<accession>A0AA88RP37</accession>
<evidence type="ECO:0000313" key="1">
    <source>
        <dbReference type="EMBL" id="KAK2982871.1"/>
    </source>
</evidence>
<organism evidence="1 2">
    <name type="scientific">Escallonia rubra</name>
    <dbReference type="NCBI Taxonomy" id="112253"/>
    <lineage>
        <taxon>Eukaryota</taxon>
        <taxon>Viridiplantae</taxon>
        <taxon>Streptophyta</taxon>
        <taxon>Embryophyta</taxon>
        <taxon>Tracheophyta</taxon>
        <taxon>Spermatophyta</taxon>
        <taxon>Magnoliopsida</taxon>
        <taxon>eudicotyledons</taxon>
        <taxon>Gunneridae</taxon>
        <taxon>Pentapetalae</taxon>
        <taxon>asterids</taxon>
        <taxon>campanulids</taxon>
        <taxon>Escalloniales</taxon>
        <taxon>Escalloniaceae</taxon>
        <taxon>Escallonia</taxon>
    </lineage>
</organism>
<dbReference type="EMBL" id="JAVXUO010001381">
    <property type="protein sequence ID" value="KAK2982871.1"/>
    <property type="molecule type" value="Genomic_DNA"/>
</dbReference>
<comment type="caution">
    <text evidence="1">The sequence shown here is derived from an EMBL/GenBank/DDBJ whole genome shotgun (WGS) entry which is preliminary data.</text>
</comment>
<dbReference type="PANTHER" id="PTHR35317:SF28">
    <property type="entry name" value="ZINC FINGER, CCHC-TYPE, RIBONUCLEASE H-LIKE DOMAIN, GAG-PRE-INTEGRASE DOMAIN PROTEIN-RELATED"/>
    <property type="match status" value="1"/>
</dbReference>
<evidence type="ECO:0008006" key="3">
    <source>
        <dbReference type="Google" id="ProtNLM"/>
    </source>
</evidence>
<dbReference type="PANTHER" id="PTHR35317">
    <property type="entry name" value="OS04G0629600 PROTEIN"/>
    <property type="match status" value="1"/>
</dbReference>
<dbReference type="Proteomes" id="UP001187471">
    <property type="component" value="Unassembled WGS sequence"/>
</dbReference>
<evidence type="ECO:0000313" key="2">
    <source>
        <dbReference type="Proteomes" id="UP001187471"/>
    </source>
</evidence>
<protein>
    <recommendedName>
        <fullName evidence="3">Retrovirus-related Pol polyprotein from transposon TNT 1-94</fullName>
    </recommendedName>
</protein>
<sequence>MTDEGFKPAWVFIGVHAMGNSLGLVNRGRPNWHGQNEGSTCRYVIHQALDESMFVKVANVSTSKETWEILQNSHKEVDKVKKVHLQTLRGEFEALLHMKESESVTDYFTRVLAIGNQIKRNGEDVQDVRIIEKVLRSLDHKFEHVVVAIKESEDLDVMIIDELSGSLCAHEERMNKSKHEEVKHVLQAKLSLRDKGEP</sequence>
<gene>
    <name evidence="1" type="ORF">RJ640_009713</name>
</gene>
<dbReference type="Pfam" id="PF14223">
    <property type="entry name" value="Retrotran_gag_2"/>
    <property type="match status" value="1"/>
</dbReference>
<name>A0AA88RP37_9ASTE</name>
<reference evidence="1" key="1">
    <citation type="submission" date="2022-12" db="EMBL/GenBank/DDBJ databases">
        <title>Draft genome assemblies for two species of Escallonia (Escalloniales).</title>
        <authorList>
            <person name="Chanderbali A."/>
            <person name="Dervinis C."/>
            <person name="Anghel I."/>
            <person name="Soltis D."/>
            <person name="Soltis P."/>
            <person name="Zapata F."/>
        </authorList>
    </citation>
    <scope>NUCLEOTIDE SEQUENCE</scope>
    <source>
        <strain evidence="1">UCBG92.1500</strain>
        <tissue evidence="1">Leaf</tissue>
    </source>
</reference>
<dbReference type="AlphaFoldDB" id="A0AA88RP37"/>
<proteinExistence type="predicted"/>
<keyword evidence="2" id="KW-1185">Reference proteome</keyword>